<dbReference type="Gene3D" id="3.30.559.30">
    <property type="entry name" value="Nonribosomal peptide synthetase, condensation domain"/>
    <property type="match status" value="1"/>
</dbReference>
<name>A0A7W9IAT6_9ACTN</name>
<feature type="region of interest" description="Disordered" evidence="1">
    <location>
        <begin position="604"/>
        <end position="646"/>
    </location>
</feature>
<dbReference type="SUPFAM" id="SSF52777">
    <property type="entry name" value="CoA-dependent acyltransferases"/>
    <property type="match status" value="2"/>
</dbReference>
<feature type="domain" description="Condensation" evidence="2">
    <location>
        <begin position="4"/>
        <end position="352"/>
    </location>
</feature>
<dbReference type="InterPro" id="IPR001242">
    <property type="entry name" value="Condensation_dom"/>
</dbReference>
<dbReference type="AlphaFoldDB" id="A0A7W9IAT6"/>
<organism evidence="3 4">
    <name type="scientific">Streptosporangium becharense</name>
    <dbReference type="NCBI Taxonomy" id="1816182"/>
    <lineage>
        <taxon>Bacteria</taxon>
        <taxon>Bacillati</taxon>
        <taxon>Actinomycetota</taxon>
        <taxon>Actinomycetes</taxon>
        <taxon>Streptosporangiales</taxon>
        <taxon>Streptosporangiaceae</taxon>
        <taxon>Streptosporangium</taxon>
    </lineage>
</organism>
<dbReference type="EMBL" id="JACHMP010000001">
    <property type="protein sequence ID" value="MBB5817320.1"/>
    <property type="molecule type" value="Genomic_DNA"/>
</dbReference>
<dbReference type="PANTHER" id="PTHR45527:SF1">
    <property type="entry name" value="FATTY ACID SYNTHASE"/>
    <property type="match status" value="1"/>
</dbReference>
<dbReference type="GO" id="GO:0008610">
    <property type="term" value="P:lipid biosynthetic process"/>
    <property type="evidence" value="ECO:0007669"/>
    <property type="project" value="UniProtKB-ARBA"/>
</dbReference>
<protein>
    <recommendedName>
        <fullName evidence="2">Condensation domain-containing protein</fullName>
    </recommendedName>
</protein>
<dbReference type="Proteomes" id="UP000540685">
    <property type="component" value="Unassembled WGS sequence"/>
</dbReference>
<dbReference type="Gene3D" id="3.30.559.10">
    <property type="entry name" value="Chloramphenicol acetyltransferase-like domain"/>
    <property type="match status" value="1"/>
</dbReference>
<evidence type="ECO:0000313" key="4">
    <source>
        <dbReference type="Proteomes" id="UP000540685"/>
    </source>
</evidence>
<reference evidence="3 4" key="1">
    <citation type="submission" date="2020-08" db="EMBL/GenBank/DDBJ databases">
        <title>Sequencing the genomes of 1000 actinobacteria strains.</title>
        <authorList>
            <person name="Klenk H.-P."/>
        </authorList>
    </citation>
    <scope>NUCLEOTIDE SEQUENCE [LARGE SCALE GENOMIC DNA]</scope>
    <source>
        <strain evidence="3 4">DSM 46887</strain>
    </source>
</reference>
<comment type="caution">
    <text evidence="3">The sequence shown here is derived from an EMBL/GenBank/DDBJ whole genome shotgun (WGS) entry which is preliminary data.</text>
</comment>
<dbReference type="Pfam" id="PF00668">
    <property type="entry name" value="Condensation"/>
    <property type="match status" value="1"/>
</dbReference>
<evidence type="ECO:0000259" key="2">
    <source>
        <dbReference type="Pfam" id="PF00668"/>
    </source>
</evidence>
<accession>A0A7W9IAT6</accession>
<dbReference type="GO" id="GO:0043041">
    <property type="term" value="P:amino acid activation for nonribosomal peptide biosynthetic process"/>
    <property type="evidence" value="ECO:0007669"/>
    <property type="project" value="TreeGrafter"/>
</dbReference>
<evidence type="ECO:0000313" key="3">
    <source>
        <dbReference type="EMBL" id="MBB5817320.1"/>
    </source>
</evidence>
<dbReference type="PANTHER" id="PTHR45527">
    <property type="entry name" value="NONRIBOSOMAL PEPTIDE SYNTHETASE"/>
    <property type="match status" value="1"/>
</dbReference>
<feature type="compositionally biased region" description="Basic and acidic residues" evidence="1">
    <location>
        <begin position="636"/>
        <end position="646"/>
    </location>
</feature>
<feature type="region of interest" description="Disordered" evidence="1">
    <location>
        <begin position="352"/>
        <end position="384"/>
    </location>
</feature>
<feature type="compositionally biased region" description="Low complexity" evidence="1">
    <location>
        <begin position="624"/>
        <end position="634"/>
    </location>
</feature>
<dbReference type="InterPro" id="IPR023213">
    <property type="entry name" value="CAT-like_dom_sf"/>
</dbReference>
<feature type="compositionally biased region" description="Basic and acidic residues" evidence="1">
    <location>
        <begin position="606"/>
        <end position="619"/>
    </location>
</feature>
<evidence type="ECO:0000256" key="1">
    <source>
        <dbReference type="SAM" id="MobiDB-lite"/>
    </source>
</evidence>
<gene>
    <name evidence="3" type="ORF">F4562_000382</name>
</gene>
<dbReference type="GO" id="GO:0003824">
    <property type="term" value="F:catalytic activity"/>
    <property type="evidence" value="ECO:0007669"/>
    <property type="project" value="InterPro"/>
</dbReference>
<dbReference type="GO" id="GO:0031177">
    <property type="term" value="F:phosphopantetheine binding"/>
    <property type="evidence" value="ECO:0007669"/>
    <property type="project" value="TreeGrafter"/>
</dbReference>
<dbReference type="GO" id="GO:0005737">
    <property type="term" value="C:cytoplasm"/>
    <property type="evidence" value="ECO:0007669"/>
    <property type="project" value="TreeGrafter"/>
</dbReference>
<sequence>MPHAPLTRGQLMLWCNSLAAPEPARAALNLRQVVPVPDGVDLAGVRAVLAECVRRHEALRTTIRTDEHGDPHQVIHPPAGPPLRVVPAEPHDVPSRVREVAAELGRVPVRLDTEWPLRAAVVTEAGRPRTLCLMVHHIAADARTLDLLATQLGDGLAAAAAGVTAPLPAVRQPRDLAEQERTPAEQARAAAAMTYWAERLRTIPTTLFPYRPDPAHPGRVRVDLRSPALAAALPVVTRGLGLPASAVLMAAVTAVLMRYTGNDRWSWTTVVDNRPTTGYESSVGSFIQLGLVDVDAAGTGAFSLLARSCWRAQLVAARHSGYDHAEMLEQRALATGERRTAVTLPTIFNFKPTARRSPGRREDAGTLDGDLLGRTETTRGPGKGKPDTTLFAVVDEITEVALLSFDADAAILPADDLAELLRAAERLVWRAAEGDDPAPSDLGVAVRTTDWLRTADGRVLDLAGTERLLREHPGVEDAAVTVASDGAVVATVRAAIPPSAVLEHVASALDTPGVVLPDAVRLVGGLPEPPARPDTEAEQALLAALRERAGLAGAVLGRSYAEQGGRARRVPAVLDRLAELGFTGVTFPDLLGPRPLRSVASALRTTADRRLPHGVDRRSGTGHAGPQAGAGRPRAAGRDPAREIRQ</sequence>
<keyword evidence="4" id="KW-1185">Reference proteome</keyword>
<dbReference type="GO" id="GO:0044550">
    <property type="term" value="P:secondary metabolite biosynthetic process"/>
    <property type="evidence" value="ECO:0007669"/>
    <property type="project" value="TreeGrafter"/>
</dbReference>
<proteinExistence type="predicted"/>
<dbReference type="SUPFAM" id="SSF56801">
    <property type="entry name" value="Acetyl-CoA synthetase-like"/>
    <property type="match status" value="1"/>
</dbReference>
<dbReference type="RefSeq" id="WP_184540462.1">
    <property type="nucleotide sequence ID" value="NZ_JACHMP010000001.1"/>
</dbReference>